<dbReference type="AlphaFoldDB" id="A0AAD9JVR1"/>
<protein>
    <submittedName>
        <fullName evidence="1">Uncharacterized protein</fullName>
    </submittedName>
</protein>
<sequence length="119" mass="13597">MSSLSHRSSVIICPRYLYLLTLGNVSPFSKTFRMCISFNLLQENIITLLLVLLYLISCSIPYSEHTDNNIDKPIDEGAMSTKSSAYIKWLFNEEPIIHPAFTWDHPCKHTKISCLSLCL</sequence>
<keyword evidence="2" id="KW-1185">Reference proteome</keyword>
<accession>A0AAD9JVR1</accession>
<name>A0AAD9JVR1_RIDPI</name>
<comment type="caution">
    <text evidence="1">The sequence shown here is derived from an EMBL/GenBank/DDBJ whole genome shotgun (WGS) entry which is preliminary data.</text>
</comment>
<dbReference type="EMBL" id="JAODUO010001682">
    <property type="protein sequence ID" value="KAK2159899.1"/>
    <property type="molecule type" value="Genomic_DNA"/>
</dbReference>
<organism evidence="1 2">
    <name type="scientific">Ridgeia piscesae</name>
    <name type="common">Tubeworm</name>
    <dbReference type="NCBI Taxonomy" id="27915"/>
    <lineage>
        <taxon>Eukaryota</taxon>
        <taxon>Metazoa</taxon>
        <taxon>Spiralia</taxon>
        <taxon>Lophotrochozoa</taxon>
        <taxon>Annelida</taxon>
        <taxon>Polychaeta</taxon>
        <taxon>Sedentaria</taxon>
        <taxon>Canalipalpata</taxon>
        <taxon>Sabellida</taxon>
        <taxon>Siboglinidae</taxon>
        <taxon>Ridgeia</taxon>
    </lineage>
</organism>
<reference evidence="1" key="1">
    <citation type="journal article" date="2023" name="Mol. Biol. Evol.">
        <title>Third-Generation Sequencing Reveals the Adaptive Role of the Epigenome in Three Deep-Sea Polychaetes.</title>
        <authorList>
            <person name="Perez M."/>
            <person name="Aroh O."/>
            <person name="Sun Y."/>
            <person name="Lan Y."/>
            <person name="Juniper S.K."/>
            <person name="Young C.R."/>
            <person name="Angers B."/>
            <person name="Qian P.Y."/>
        </authorList>
    </citation>
    <scope>NUCLEOTIDE SEQUENCE</scope>
    <source>
        <strain evidence="1">R07B-5</strain>
    </source>
</reference>
<evidence type="ECO:0000313" key="1">
    <source>
        <dbReference type="EMBL" id="KAK2159899.1"/>
    </source>
</evidence>
<proteinExistence type="predicted"/>
<dbReference type="Proteomes" id="UP001209878">
    <property type="component" value="Unassembled WGS sequence"/>
</dbReference>
<gene>
    <name evidence="1" type="ORF">NP493_1681g00021</name>
</gene>
<evidence type="ECO:0000313" key="2">
    <source>
        <dbReference type="Proteomes" id="UP001209878"/>
    </source>
</evidence>